<keyword evidence="3" id="KW-1133">Transmembrane helix</keyword>
<feature type="non-terminal residue" evidence="5">
    <location>
        <position position="1"/>
    </location>
</feature>
<evidence type="ECO:0000256" key="2">
    <source>
        <dbReference type="SAM" id="MobiDB-lite"/>
    </source>
</evidence>
<feature type="compositionally biased region" description="Acidic residues" evidence="2">
    <location>
        <begin position="539"/>
        <end position="581"/>
    </location>
</feature>
<sequence>CSLACHKKCLETLAIQCGHKKLQGRLHLFGIDFTQAARNTPDGVPFIIRKCTSEIENRALNIKGIYRVNGAKSRVEKLCQAFENGKDLVELSELYPHDISNVLKLYLRQLPEPLILFRYYNDFIGLAKESQSIIVEELEAQRLNPSTITAAQFSVELNRVLFKIKDLVRQLPPGHYKTLQFLIEHLHRYRRFSKQCIYMSINLLFRLKSWEKLLLFSFLLRVTECSEENKMTASNLGIIFGPTLIKPRQADAEVSLSSLVDYPYQALIVELLIRHYQMIFDTPLSPLRGISPTEADSHPCLTQQEKEQLSRHSKSLGDIKEIPKPGEKGLCRSQQVTVSRVQLRHPRNKLSARPLSMPAEQVLGRGTVDENNTRNSANWENKKGGNCNQSIEEVDETENSKLRAGAHYRSTFIDTQTLRRTWDKQYKYDVASRAARLPASSHSESSSLDSSGLSTSVPSVLNLGTAGSTISTICPNRPYTVAVRPSRTLKREDNVSKNSTIPTVFRAPRTLQPPPGTFYKPPSGSKAKGLQNCKLANSAEEEDDDDEEEDDEEEEEDDEEEEEELGIEIEVSVDEPLEEVDQAAMSHSPSSSPEEMGQNQAKPVYQRLRPRRLQEVRFFMEIMWPVMLFMGLVWLRRVNPLYRQHECHFPNKAMPSAGILPWIQGIFCNANNPCFQYPTRGESPGLVSNYNNSM</sequence>
<feature type="region of interest" description="Disordered" evidence="2">
    <location>
        <begin position="490"/>
        <end position="603"/>
    </location>
</feature>
<gene>
    <name evidence="5" type="ORF">GOODEAATRI_002673</name>
</gene>
<evidence type="ECO:0000256" key="3">
    <source>
        <dbReference type="SAM" id="Phobius"/>
    </source>
</evidence>
<dbReference type="Gene3D" id="1.10.555.10">
    <property type="entry name" value="Rho GTPase activation protein"/>
    <property type="match status" value="1"/>
</dbReference>
<accession>A0ABV0NIH7</accession>
<feature type="region of interest" description="Disordered" evidence="2">
    <location>
        <begin position="368"/>
        <end position="387"/>
    </location>
</feature>
<proteinExistence type="predicted"/>
<dbReference type="EMBL" id="JAHRIO010040077">
    <property type="protein sequence ID" value="MEQ2170669.1"/>
    <property type="molecule type" value="Genomic_DNA"/>
</dbReference>
<comment type="caution">
    <text evidence="5">The sequence shown here is derived from an EMBL/GenBank/DDBJ whole genome shotgun (WGS) entry which is preliminary data.</text>
</comment>
<keyword evidence="3" id="KW-0472">Membrane</keyword>
<feature type="compositionally biased region" description="Low complexity" evidence="2">
    <location>
        <begin position="440"/>
        <end position="455"/>
    </location>
</feature>
<feature type="region of interest" description="Disordered" evidence="2">
    <location>
        <begin position="435"/>
        <end position="455"/>
    </location>
</feature>
<feature type="region of interest" description="Disordered" evidence="2">
    <location>
        <begin position="291"/>
        <end position="328"/>
    </location>
</feature>
<dbReference type="InterPro" id="IPR008936">
    <property type="entry name" value="Rho_GTPase_activation_prot"/>
</dbReference>
<feature type="domain" description="Rho-GAP" evidence="4">
    <location>
        <begin position="31"/>
        <end position="280"/>
    </location>
</feature>
<dbReference type="InterPro" id="IPR051025">
    <property type="entry name" value="RhoGAP"/>
</dbReference>
<dbReference type="PANTHER" id="PTHR15228">
    <property type="entry name" value="SPERMATHECAL PHYSIOLOGY VARIANT"/>
    <property type="match status" value="1"/>
</dbReference>
<feature type="transmembrane region" description="Helical" evidence="3">
    <location>
        <begin position="616"/>
        <end position="635"/>
    </location>
</feature>
<dbReference type="PANTHER" id="PTHR15228:SF7">
    <property type="entry name" value="RHO GTPASE-ACTIVATING PROTEIN 29"/>
    <property type="match status" value="1"/>
</dbReference>
<evidence type="ECO:0000313" key="6">
    <source>
        <dbReference type="Proteomes" id="UP001476798"/>
    </source>
</evidence>
<evidence type="ECO:0000256" key="1">
    <source>
        <dbReference type="ARBA" id="ARBA00022468"/>
    </source>
</evidence>
<protein>
    <recommendedName>
        <fullName evidence="4">Rho-GAP domain-containing protein</fullName>
    </recommendedName>
</protein>
<dbReference type="InterPro" id="IPR000198">
    <property type="entry name" value="RhoGAP_dom"/>
</dbReference>
<organism evidence="5 6">
    <name type="scientific">Goodea atripinnis</name>
    <dbReference type="NCBI Taxonomy" id="208336"/>
    <lineage>
        <taxon>Eukaryota</taxon>
        <taxon>Metazoa</taxon>
        <taxon>Chordata</taxon>
        <taxon>Craniata</taxon>
        <taxon>Vertebrata</taxon>
        <taxon>Euteleostomi</taxon>
        <taxon>Actinopterygii</taxon>
        <taxon>Neopterygii</taxon>
        <taxon>Teleostei</taxon>
        <taxon>Neoteleostei</taxon>
        <taxon>Acanthomorphata</taxon>
        <taxon>Ovalentaria</taxon>
        <taxon>Atherinomorphae</taxon>
        <taxon>Cyprinodontiformes</taxon>
        <taxon>Goodeidae</taxon>
        <taxon>Goodea</taxon>
    </lineage>
</organism>
<dbReference type="Proteomes" id="UP001476798">
    <property type="component" value="Unassembled WGS sequence"/>
</dbReference>
<keyword evidence="1" id="KW-0343">GTPase activation</keyword>
<dbReference type="SMART" id="SM00324">
    <property type="entry name" value="RhoGAP"/>
    <property type="match status" value="1"/>
</dbReference>
<dbReference type="SUPFAM" id="SSF48350">
    <property type="entry name" value="GTPase activation domain, GAP"/>
    <property type="match status" value="2"/>
</dbReference>
<keyword evidence="3" id="KW-0812">Transmembrane</keyword>
<evidence type="ECO:0000313" key="5">
    <source>
        <dbReference type="EMBL" id="MEQ2170669.1"/>
    </source>
</evidence>
<evidence type="ECO:0000259" key="4">
    <source>
        <dbReference type="PROSITE" id="PS50238"/>
    </source>
</evidence>
<reference evidence="5 6" key="1">
    <citation type="submission" date="2021-06" db="EMBL/GenBank/DDBJ databases">
        <authorList>
            <person name="Palmer J.M."/>
        </authorList>
    </citation>
    <scope>NUCLEOTIDE SEQUENCE [LARGE SCALE GENOMIC DNA]</scope>
    <source>
        <strain evidence="5 6">GA_2019</strain>
        <tissue evidence="5">Muscle</tissue>
    </source>
</reference>
<feature type="compositionally biased region" description="Low complexity" evidence="2">
    <location>
        <begin position="583"/>
        <end position="596"/>
    </location>
</feature>
<feature type="compositionally biased region" description="Basic and acidic residues" evidence="2">
    <location>
        <begin position="304"/>
        <end position="328"/>
    </location>
</feature>
<keyword evidence="6" id="KW-1185">Reference proteome</keyword>
<dbReference type="PROSITE" id="PS50238">
    <property type="entry name" value="RHOGAP"/>
    <property type="match status" value="1"/>
</dbReference>
<dbReference type="Pfam" id="PF00620">
    <property type="entry name" value="RhoGAP"/>
    <property type="match status" value="2"/>
</dbReference>
<name>A0ABV0NIH7_9TELE</name>